<evidence type="ECO:0000256" key="6">
    <source>
        <dbReference type="ARBA" id="ARBA00022723"/>
    </source>
</evidence>
<feature type="binding site" evidence="14">
    <location>
        <position position="52"/>
    </location>
    <ligand>
        <name>Zn(2+)</name>
        <dbReference type="ChEBI" id="CHEBI:29105"/>
        <note>catalytic</note>
    </ligand>
</feature>
<dbReference type="GO" id="GO:0008270">
    <property type="term" value="F:zinc ion binding"/>
    <property type="evidence" value="ECO:0007669"/>
    <property type="project" value="UniProtKB-UniRule"/>
</dbReference>
<keyword evidence="6 14" id="KW-0479">Metal-binding</keyword>
<dbReference type="PROSITE" id="PS51747">
    <property type="entry name" value="CYT_DCMP_DEAMINASES_2"/>
    <property type="match status" value="1"/>
</dbReference>
<evidence type="ECO:0000256" key="14">
    <source>
        <dbReference type="PIRSR" id="PIRSR606262-3"/>
    </source>
</evidence>
<comment type="cofactor">
    <cofactor evidence="1 14 15">
        <name>Zn(2+)</name>
        <dbReference type="ChEBI" id="CHEBI:29105"/>
    </cofactor>
</comment>
<evidence type="ECO:0000256" key="9">
    <source>
        <dbReference type="ARBA" id="ARBA00032005"/>
    </source>
</evidence>
<dbReference type="InterPro" id="IPR006262">
    <property type="entry name" value="Cyt_deam_tetra"/>
</dbReference>
<accession>A0A4R1BJ20</accession>
<dbReference type="OrthoDB" id="9795347at2"/>
<evidence type="ECO:0000256" key="5">
    <source>
        <dbReference type="ARBA" id="ARBA00018266"/>
    </source>
</evidence>
<comment type="caution">
    <text evidence="17">The sequence shown here is derived from an EMBL/GenBank/DDBJ whole genome shotgun (WGS) entry which is preliminary data.</text>
</comment>
<organism evidence="17 18">
    <name type="scientific">Rubrobacter taiwanensis</name>
    <dbReference type="NCBI Taxonomy" id="185139"/>
    <lineage>
        <taxon>Bacteria</taxon>
        <taxon>Bacillati</taxon>
        <taxon>Actinomycetota</taxon>
        <taxon>Rubrobacteria</taxon>
        <taxon>Rubrobacterales</taxon>
        <taxon>Rubrobacteraceae</taxon>
        <taxon>Rubrobacter</taxon>
    </lineage>
</organism>
<feature type="binding site" evidence="14">
    <location>
        <position position="88"/>
    </location>
    <ligand>
        <name>Zn(2+)</name>
        <dbReference type="ChEBI" id="CHEBI:29105"/>
        <note>catalytic</note>
    </ligand>
</feature>
<evidence type="ECO:0000313" key="17">
    <source>
        <dbReference type="EMBL" id="TCJ17313.1"/>
    </source>
</evidence>
<evidence type="ECO:0000256" key="11">
    <source>
        <dbReference type="ARBA" id="ARBA00049558"/>
    </source>
</evidence>
<evidence type="ECO:0000313" key="18">
    <source>
        <dbReference type="Proteomes" id="UP000295244"/>
    </source>
</evidence>
<dbReference type="GO" id="GO:0055086">
    <property type="term" value="P:nucleobase-containing small molecule metabolic process"/>
    <property type="evidence" value="ECO:0007669"/>
    <property type="project" value="UniProtKB-ARBA"/>
</dbReference>
<comment type="function">
    <text evidence="2 15">This enzyme scavenges exogenous and endogenous cytidine and 2'-deoxycytidine for UMP synthesis.</text>
</comment>
<dbReference type="SUPFAM" id="SSF53927">
    <property type="entry name" value="Cytidine deaminase-like"/>
    <property type="match status" value="1"/>
</dbReference>
<dbReference type="GO" id="GO:0072527">
    <property type="term" value="P:pyrimidine-containing compound metabolic process"/>
    <property type="evidence" value="ECO:0007669"/>
    <property type="project" value="UniProtKB-ARBA"/>
</dbReference>
<dbReference type="PANTHER" id="PTHR11644">
    <property type="entry name" value="CYTIDINE DEAMINASE"/>
    <property type="match status" value="1"/>
</dbReference>
<dbReference type="CDD" id="cd01283">
    <property type="entry name" value="cytidine_deaminase"/>
    <property type="match status" value="1"/>
</dbReference>
<dbReference type="FunFam" id="3.40.140.10:FF:000008">
    <property type="entry name" value="Cytidine deaminase"/>
    <property type="match status" value="1"/>
</dbReference>
<proteinExistence type="inferred from homology"/>
<evidence type="ECO:0000256" key="15">
    <source>
        <dbReference type="RuleBase" id="RU364006"/>
    </source>
</evidence>
<evidence type="ECO:0000256" key="3">
    <source>
        <dbReference type="ARBA" id="ARBA00006576"/>
    </source>
</evidence>
<evidence type="ECO:0000256" key="12">
    <source>
        <dbReference type="ARBA" id="ARBA00056327"/>
    </source>
</evidence>
<dbReference type="GO" id="GO:0005829">
    <property type="term" value="C:cytosol"/>
    <property type="evidence" value="ECO:0007669"/>
    <property type="project" value="TreeGrafter"/>
</dbReference>
<dbReference type="EC" id="3.5.4.5" evidence="4 15"/>
<feature type="active site" description="Proton donor" evidence="13">
    <location>
        <position position="54"/>
    </location>
</feature>
<comment type="function">
    <text evidence="12">Recycles cytidine and 2-deoxycytidine for uridine and 2-deoxyuridine synthesis, respectively. Catalyzes the hydrolytic deamination of cytidine and 2-deoxycytidine to form, respectively, uridine and 2-deoxyuridine.</text>
</comment>
<dbReference type="InterPro" id="IPR050202">
    <property type="entry name" value="Cyt/Deoxycyt_deaminase"/>
</dbReference>
<dbReference type="Proteomes" id="UP000295244">
    <property type="component" value="Unassembled WGS sequence"/>
</dbReference>
<comment type="similarity">
    <text evidence="3 15">Belongs to the cytidine and deoxycytidylate deaminase family.</text>
</comment>
<dbReference type="NCBIfam" id="NF004064">
    <property type="entry name" value="PRK05578.1"/>
    <property type="match status" value="1"/>
</dbReference>
<dbReference type="GO" id="GO:0004126">
    <property type="term" value="F:cytidine deaminase activity"/>
    <property type="evidence" value="ECO:0007669"/>
    <property type="project" value="UniProtKB-UniRule"/>
</dbReference>
<evidence type="ECO:0000256" key="7">
    <source>
        <dbReference type="ARBA" id="ARBA00022801"/>
    </source>
</evidence>
<dbReference type="Pfam" id="PF00383">
    <property type="entry name" value="dCMP_cyt_deam_1"/>
    <property type="match status" value="1"/>
</dbReference>
<evidence type="ECO:0000256" key="2">
    <source>
        <dbReference type="ARBA" id="ARBA00003949"/>
    </source>
</evidence>
<dbReference type="InterPro" id="IPR016193">
    <property type="entry name" value="Cytidine_deaminase-like"/>
</dbReference>
<comment type="catalytic activity">
    <reaction evidence="11 15">
        <text>cytidine + H2O + H(+) = uridine + NH4(+)</text>
        <dbReference type="Rhea" id="RHEA:16069"/>
        <dbReference type="ChEBI" id="CHEBI:15377"/>
        <dbReference type="ChEBI" id="CHEBI:15378"/>
        <dbReference type="ChEBI" id="CHEBI:16704"/>
        <dbReference type="ChEBI" id="CHEBI:17562"/>
        <dbReference type="ChEBI" id="CHEBI:28938"/>
        <dbReference type="EC" id="3.5.4.5"/>
    </reaction>
</comment>
<feature type="domain" description="CMP/dCMP-type deaminase" evidence="16">
    <location>
        <begin position="1"/>
        <end position="124"/>
    </location>
</feature>
<sequence>MREDLVRAAEEAARRAYAPYSGFRVGAAIRSGSGRVYTGCNVENASFGMTICAERNAAAAMVNSGERKVKTIAVVSPDGERTFPCGACRQVLHEFGCEEVVVRSENGAVSYPFREILPHAFGPEDL</sequence>
<dbReference type="NCBIfam" id="TIGR01354">
    <property type="entry name" value="cyt_deam_tetra"/>
    <property type="match status" value="1"/>
</dbReference>
<evidence type="ECO:0000256" key="13">
    <source>
        <dbReference type="PIRSR" id="PIRSR606262-1"/>
    </source>
</evidence>
<dbReference type="RefSeq" id="WP_132690433.1">
    <property type="nucleotide sequence ID" value="NZ_SKBU01000014.1"/>
</dbReference>
<evidence type="ECO:0000256" key="8">
    <source>
        <dbReference type="ARBA" id="ARBA00022833"/>
    </source>
</evidence>
<keyword evidence="8 14" id="KW-0862">Zinc</keyword>
<evidence type="ECO:0000259" key="16">
    <source>
        <dbReference type="PROSITE" id="PS51747"/>
    </source>
</evidence>
<evidence type="ECO:0000256" key="4">
    <source>
        <dbReference type="ARBA" id="ARBA00012783"/>
    </source>
</evidence>
<dbReference type="InterPro" id="IPR002125">
    <property type="entry name" value="CMP_dCMP_dom"/>
</dbReference>
<protein>
    <recommendedName>
        <fullName evidence="5 15">Cytidine deaminase</fullName>
        <ecNumber evidence="4 15">3.5.4.5</ecNumber>
    </recommendedName>
    <alternativeName>
        <fullName evidence="9 15">Cytidine aminohydrolase</fullName>
    </alternativeName>
</protein>
<evidence type="ECO:0000256" key="10">
    <source>
        <dbReference type="ARBA" id="ARBA00049252"/>
    </source>
</evidence>
<keyword evidence="7 15" id="KW-0378">Hydrolase</keyword>
<gene>
    <name evidence="17" type="ORF">E0L93_07210</name>
</gene>
<comment type="catalytic activity">
    <reaction evidence="10 15">
        <text>2'-deoxycytidine + H2O + H(+) = 2'-deoxyuridine + NH4(+)</text>
        <dbReference type="Rhea" id="RHEA:13433"/>
        <dbReference type="ChEBI" id="CHEBI:15377"/>
        <dbReference type="ChEBI" id="CHEBI:15378"/>
        <dbReference type="ChEBI" id="CHEBI:15698"/>
        <dbReference type="ChEBI" id="CHEBI:16450"/>
        <dbReference type="ChEBI" id="CHEBI:28938"/>
        <dbReference type="EC" id="3.5.4.5"/>
    </reaction>
</comment>
<reference evidence="17 18" key="1">
    <citation type="submission" date="2019-03" db="EMBL/GenBank/DDBJ databases">
        <title>Whole genome sequence of a novel Rubrobacter taiwanensis strain, isolated from Yellowstone National Park.</title>
        <authorList>
            <person name="Freed S."/>
            <person name="Ramaley R.F."/>
            <person name="Kyndt J.A."/>
        </authorList>
    </citation>
    <scope>NUCLEOTIDE SEQUENCE [LARGE SCALE GENOMIC DNA]</scope>
    <source>
        <strain evidence="17 18">Yellowstone</strain>
    </source>
</reference>
<name>A0A4R1BJ20_9ACTN</name>
<evidence type="ECO:0000256" key="1">
    <source>
        <dbReference type="ARBA" id="ARBA00001947"/>
    </source>
</evidence>
<keyword evidence="18" id="KW-1185">Reference proteome</keyword>
<dbReference type="PANTHER" id="PTHR11644:SF2">
    <property type="entry name" value="CYTIDINE DEAMINASE"/>
    <property type="match status" value="1"/>
</dbReference>
<dbReference type="AlphaFoldDB" id="A0A4R1BJ20"/>
<feature type="binding site" evidence="14">
    <location>
        <position position="85"/>
    </location>
    <ligand>
        <name>Zn(2+)</name>
        <dbReference type="ChEBI" id="CHEBI:29105"/>
        <note>catalytic</note>
    </ligand>
</feature>
<dbReference type="Gene3D" id="3.40.140.10">
    <property type="entry name" value="Cytidine Deaminase, domain 2"/>
    <property type="match status" value="1"/>
</dbReference>
<dbReference type="EMBL" id="SKBU01000014">
    <property type="protein sequence ID" value="TCJ17313.1"/>
    <property type="molecule type" value="Genomic_DNA"/>
</dbReference>